<sequence>MITHTFNRNREWRTQSARTRTVLMLASASVFAISAPAFAQDAQVPTPAAQDAPLPDAANQEDGGDIVVTGVRASLSSALSTKRDATEFVDALVAEDIAKFPDSNLGEALQRIPGITVEPNAGGDLGSSVGEGGTINVRGLQANFTQVRVNGLIATNPGTERGFSFNVLGSDLISSAVVRKTLTAKDDEGGLAGTVDLKTYHPLEYRDRILSVTVRGNYADQSEKLNPAATVIFADQFADGRFGIAAGISYDYRDIVENRQGHGFTPLINSIGGNASKLTPTQRDIANATLIPLDPAVFLNTQARHRLNATLSLQAIPIDGLKLSFDSIYAKLNSKGNNIRLDFPIEGAPATLVPVDLTRDGDVFRSGTFPASSQFMRIIDNQIERRQEVYQGALSADWEVDPTLTVHTQLGYSNAVEDFSRWNQIDLRSAFTNIFYTFDGTGVTATPALGDKTNPALYTELNRIRDRPSYDSDRQHSADLDFIWKVGLGPITSIEFGGGYRDRTKSFRSYDGRAAGLPSSSVANLSSFLNYRPIDISGDAAQVAPGVIQVVNRDQLIGQVAPNGYAVPEVLSAHYDITEEVAFSYALARFAIGGLSGNAGIRFVRTDQTSIGYQVVGGATLPARFTNRYAYALPSVQLRYDLTPTLVARASLFKSLTRPELANIQTGRRVDTFNGGSGTAGNTELNPFTALNYDAGIEWYFGRDALVSGSYFRKELSGFVETLTERVTLTDPVGTPYTIFLTRPINGNPAVIQGVELSAQAPFRFLTGSLRNTGMLLNATYTDASGKFAAGDTRNRALPFVSKYSFNVIGYYDAEPFSLRLAYAWRDRYVTGSSVGSIATSREPYGQLDLSSTYTLRRNLSATANVQNLTNRQDITSVNLRPDLQAGVRQVGRRYSLSATYKF</sequence>
<keyword evidence="8 9" id="KW-0998">Cell outer membrane</keyword>
<dbReference type="SUPFAM" id="SSF56935">
    <property type="entry name" value="Porins"/>
    <property type="match status" value="1"/>
</dbReference>
<keyword evidence="6 11" id="KW-0798">TonB box</keyword>
<dbReference type="InterPro" id="IPR012910">
    <property type="entry name" value="Plug_dom"/>
</dbReference>
<evidence type="ECO:0000256" key="6">
    <source>
        <dbReference type="ARBA" id="ARBA00023077"/>
    </source>
</evidence>
<comment type="caution">
    <text evidence="15">The sequence shown here is derived from an EMBL/GenBank/DDBJ whole genome shotgun (WGS) entry which is preliminary data.</text>
</comment>
<evidence type="ECO:0000256" key="7">
    <source>
        <dbReference type="ARBA" id="ARBA00023136"/>
    </source>
</evidence>
<name>A0A840YQV7_9SPHN</name>
<keyword evidence="15" id="KW-0675">Receptor</keyword>
<dbReference type="EMBL" id="JACIJF010000008">
    <property type="protein sequence ID" value="MBB5711611.1"/>
    <property type="molecule type" value="Genomic_DNA"/>
</dbReference>
<dbReference type="GO" id="GO:0009279">
    <property type="term" value="C:cell outer membrane"/>
    <property type="evidence" value="ECO:0007669"/>
    <property type="project" value="UniProtKB-SubCell"/>
</dbReference>
<dbReference type="InterPro" id="IPR039426">
    <property type="entry name" value="TonB-dep_rcpt-like"/>
</dbReference>
<dbReference type="PANTHER" id="PTHR40980:SF4">
    <property type="entry name" value="TONB-DEPENDENT RECEPTOR-LIKE BETA-BARREL DOMAIN-CONTAINING PROTEIN"/>
    <property type="match status" value="1"/>
</dbReference>
<dbReference type="InterPro" id="IPR037066">
    <property type="entry name" value="Plug_dom_sf"/>
</dbReference>
<evidence type="ECO:0000256" key="2">
    <source>
        <dbReference type="ARBA" id="ARBA00022448"/>
    </source>
</evidence>
<evidence type="ECO:0000256" key="12">
    <source>
        <dbReference type="SAM" id="SignalP"/>
    </source>
</evidence>
<evidence type="ECO:0000259" key="13">
    <source>
        <dbReference type="Pfam" id="PF00593"/>
    </source>
</evidence>
<dbReference type="InterPro" id="IPR036942">
    <property type="entry name" value="Beta-barrel_TonB_sf"/>
</dbReference>
<keyword evidence="7 9" id="KW-0472">Membrane</keyword>
<dbReference type="RefSeq" id="WP_184088704.1">
    <property type="nucleotide sequence ID" value="NZ_JACIJF010000008.1"/>
</dbReference>
<evidence type="ECO:0000256" key="1">
    <source>
        <dbReference type="ARBA" id="ARBA00004571"/>
    </source>
</evidence>
<dbReference type="Gene3D" id="2.40.170.20">
    <property type="entry name" value="TonB-dependent receptor, beta-barrel domain"/>
    <property type="match status" value="1"/>
</dbReference>
<feature type="domain" description="TonB-dependent receptor plug" evidence="14">
    <location>
        <begin position="82"/>
        <end position="193"/>
    </location>
</feature>
<keyword evidence="4 9" id="KW-0812">Transmembrane</keyword>
<feature type="domain" description="TonB-dependent receptor-like beta-barrel" evidence="13">
    <location>
        <begin position="427"/>
        <end position="869"/>
    </location>
</feature>
<evidence type="ECO:0000256" key="11">
    <source>
        <dbReference type="RuleBase" id="RU003357"/>
    </source>
</evidence>
<dbReference type="PANTHER" id="PTHR40980">
    <property type="entry name" value="PLUG DOMAIN-CONTAINING PROTEIN"/>
    <property type="match status" value="1"/>
</dbReference>
<feature type="short sequence motif" description="TonB C-terminal box" evidence="10">
    <location>
        <begin position="886"/>
        <end position="903"/>
    </location>
</feature>
<dbReference type="Gene3D" id="2.170.130.10">
    <property type="entry name" value="TonB-dependent receptor, plug domain"/>
    <property type="match status" value="1"/>
</dbReference>
<evidence type="ECO:0000256" key="10">
    <source>
        <dbReference type="PROSITE-ProRule" id="PRU10144"/>
    </source>
</evidence>
<reference evidence="15 16" key="1">
    <citation type="submission" date="2020-08" db="EMBL/GenBank/DDBJ databases">
        <title>Genomic Encyclopedia of Type Strains, Phase IV (KMG-IV): sequencing the most valuable type-strain genomes for metagenomic binning, comparative biology and taxonomic classification.</title>
        <authorList>
            <person name="Goeker M."/>
        </authorList>
    </citation>
    <scope>NUCLEOTIDE SEQUENCE [LARGE SCALE GENOMIC DNA]</scope>
    <source>
        <strain evidence="15 16">DSM 26736</strain>
    </source>
</reference>
<gene>
    <name evidence="15" type="ORF">FHT02_002857</name>
</gene>
<dbReference type="InterPro" id="IPR000531">
    <property type="entry name" value="Beta-barrel_TonB"/>
</dbReference>
<comment type="similarity">
    <text evidence="9 11">Belongs to the TonB-dependent receptor family.</text>
</comment>
<dbReference type="InterPro" id="IPR010104">
    <property type="entry name" value="TonB_rcpt_bac"/>
</dbReference>
<keyword evidence="2 9" id="KW-0813">Transport</keyword>
<accession>A0A840YQV7</accession>
<dbReference type="PROSITE" id="PS52016">
    <property type="entry name" value="TONB_DEPENDENT_REC_3"/>
    <property type="match status" value="1"/>
</dbReference>
<evidence type="ECO:0000256" key="5">
    <source>
        <dbReference type="ARBA" id="ARBA00022729"/>
    </source>
</evidence>
<comment type="subcellular location">
    <subcellularLocation>
        <location evidence="1 9">Cell outer membrane</location>
        <topology evidence="1 9">Multi-pass membrane protein</topology>
    </subcellularLocation>
</comment>
<dbReference type="Pfam" id="PF07715">
    <property type="entry name" value="Plug"/>
    <property type="match status" value="1"/>
</dbReference>
<dbReference type="NCBIfam" id="TIGR01782">
    <property type="entry name" value="TonB-Xanth-Caul"/>
    <property type="match status" value="1"/>
</dbReference>
<proteinExistence type="inferred from homology"/>
<evidence type="ECO:0000256" key="3">
    <source>
        <dbReference type="ARBA" id="ARBA00022452"/>
    </source>
</evidence>
<dbReference type="InterPro" id="IPR010917">
    <property type="entry name" value="TonB_rcpt_CS"/>
</dbReference>
<feature type="chain" id="PRO_5032825074" evidence="12">
    <location>
        <begin position="40"/>
        <end position="903"/>
    </location>
</feature>
<evidence type="ECO:0000313" key="15">
    <source>
        <dbReference type="EMBL" id="MBB5711611.1"/>
    </source>
</evidence>
<keyword evidence="16" id="KW-1185">Reference proteome</keyword>
<dbReference type="Pfam" id="PF00593">
    <property type="entry name" value="TonB_dep_Rec_b-barrel"/>
    <property type="match status" value="1"/>
</dbReference>
<organism evidence="15 16">
    <name type="scientific">Sphingomonas xinjiangensis</name>
    <dbReference type="NCBI Taxonomy" id="643568"/>
    <lineage>
        <taxon>Bacteria</taxon>
        <taxon>Pseudomonadati</taxon>
        <taxon>Pseudomonadota</taxon>
        <taxon>Alphaproteobacteria</taxon>
        <taxon>Sphingomonadales</taxon>
        <taxon>Sphingomonadaceae</taxon>
        <taxon>Sphingomonas</taxon>
    </lineage>
</organism>
<keyword evidence="5 12" id="KW-0732">Signal</keyword>
<protein>
    <submittedName>
        <fullName evidence="15">TonB-dependent receptor</fullName>
    </submittedName>
</protein>
<evidence type="ECO:0000256" key="9">
    <source>
        <dbReference type="PROSITE-ProRule" id="PRU01360"/>
    </source>
</evidence>
<dbReference type="CDD" id="cd01347">
    <property type="entry name" value="ligand_gated_channel"/>
    <property type="match status" value="1"/>
</dbReference>
<keyword evidence="3 9" id="KW-1134">Transmembrane beta strand</keyword>
<evidence type="ECO:0000256" key="4">
    <source>
        <dbReference type="ARBA" id="ARBA00022692"/>
    </source>
</evidence>
<evidence type="ECO:0000259" key="14">
    <source>
        <dbReference type="Pfam" id="PF07715"/>
    </source>
</evidence>
<dbReference type="Proteomes" id="UP000527143">
    <property type="component" value="Unassembled WGS sequence"/>
</dbReference>
<evidence type="ECO:0000313" key="16">
    <source>
        <dbReference type="Proteomes" id="UP000527143"/>
    </source>
</evidence>
<evidence type="ECO:0000256" key="8">
    <source>
        <dbReference type="ARBA" id="ARBA00023237"/>
    </source>
</evidence>
<dbReference type="AlphaFoldDB" id="A0A840YQV7"/>
<feature type="signal peptide" evidence="12">
    <location>
        <begin position="1"/>
        <end position="39"/>
    </location>
</feature>
<dbReference type="PROSITE" id="PS01156">
    <property type="entry name" value="TONB_DEPENDENT_REC_2"/>
    <property type="match status" value="1"/>
</dbReference>